<protein>
    <recommendedName>
        <fullName evidence="3">CxC6 like cysteine cluster associated with KDZ domain-containing protein</fullName>
    </recommendedName>
</protein>
<dbReference type="AlphaFoldDB" id="A0A0C3NIQ7"/>
<evidence type="ECO:0008006" key="3">
    <source>
        <dbReference type="Google" id="ProtNLM"/>
    </source>
</evidence>
<dbReference type="EMBL" id="KN832071">
    <property type="protein sequence ID" value="KIN95288.1"/>
    <property type="molecule type" value="Genomic_DNA"/>
</dbReference>
<evidence type="ECO:0000313" key="1">
    <source>
        <dbReference type="EMBL" id="KIN95288.1"/>
    </source>
</evidence>
<sequence length="151" mass="17192">MLTFSNWQFTCTVVMDGNFKAECMHEQKCKDQVWLMDRLGYMVTNPHYMDYLKATPHIAAWKSICNNHRAISQANTAQGKLHVTGIGATACAQHGCFYPHCDVDFQKGERQLNMDYSLANALGYNMEGIKHVVCFYDINCSYMTNLQKCVG</sequence>
<reference evidence="1 2" key="1">
    <citation type="submission" date="2014-04" db="EMBL/GenBank/DDBJ databases">
        <authorList>
            <consortium name="DOE Joint Genome Institute"/>
            <person name="Kuo A."/>
            <person name="Kohler A."/>
            <person name="Costa M.D."/>
            <person name="Nagy L.G."/>
            <person name="Floudas D."/>
            <person name="Copeland A."/>
            <person name="Barry K.W."/>
            <person name="Cichocki N."/>
            <person name="Veneault-Fourrey C."/>
            <person name="LaButti K."/>
            <person name="Lindquist E.A."/>
            <person name="Lipzen A."/>
            <person name="Lundell T."/>
            <person name="Morin E."/>
            <person name="Murat C."/>
            <person name="Sun H."/>
            <person name="Tunlid A."/>
            <person name="Henrissat B."/>
            <person name="Grigoriev I.V."/>
            <person name="Hibbett D.S."/>
            <person name="Martin F."/>
            <person name="Nordberg H.P."/>
            <person name="Cantor M.N."/>
            <person name="Hua S.X."/>
        </authorList>
    </citation>
    <scope>NUCLEOTIDE SEQUENCE [LARGE SCALE GENOMIC DNA]</scope>
    <source>
        <strain evidence="1 2">Marx 270</strain>
    </source>
</reference>
<dbReference type="HOGENOM" id="CLU_003703_4_1_1"/>
<dbReference type="Pfam" id="PF18758">
    <property type="entry name" value="KDZ"/>
    <property type="match status" value="1"/>
</dbReference>
<evidence type="ECO:0000313" key="2">
    <source>
        <dbReference type="Proteomes" id="UP000054217"/>
    </source>
</evidence>
<dbReference type="Proteomes" id="UP000054217">
    <property type="component" value="Unassembled WGS sequence"/>
</dbReference>
<proteinExistence type="predicted"/>
<name>A0A0C3NIQ7_PISTI</name>
<dbReference type="InterPro" id="IPR040521">
    <property type="entry name" value="KDZ"/>
</dbReference>
<gene>
    <name evidence="1" type="ORF">M404DRAFT_166183</name>
</gene>
<reference evidence="2" key="2">
    <citation type="submission" date="2015-01" db="EMBL/GenBank/DDBJ databases">
        <title>Evolutionary Origins and Diversification of the Mycorrhizal Mutualists.</title>
        <authorList>
            <consortium name="DOE Joint Genome Institute"/>
            <consortium name="Mycorrhizal Genomics Consortium"/>
            <person name="Kohler A."/>
            <person name="Kuo A."/>
            <person name="Nagy L.G."/>
            <person name="Floudas D."/>
            <person name="Copeland A."/>
            <person name="Barry K.W."/>
            <person name="Cichocki N."/>
            <person name="Veneault-Fourrey C."/>
            <person name="LaButti K."/>
            <person name="Lindquist E.A."/>
            <person name="Lipzen A."/>
            <person name="Lundell T."/>
            <person name="Morin E."/>
            <person name="Murat C."/>
            <person name="Riley R."/>
            <person name="Ohm R."/>
            <person name="Sun H."/>
            <person name="Tunlid A."/>
            <person name="Henrissat B."/>
            <person name="Grigoriev I.V."/>
            <person name="Hibbett D.S."/>
            <person name="Martin F."/>
        </authorList>
    </citation>
    <scope>NUCLEOTIDE SEQUENCE [LARGE SCALE GENOMIC DNA]</scope>
    <source>
        <strain evidence="2">Marx 270</strain>
    </source>
</reference>
<keyword evidence="2" id="KW-1185">Reference proteome</keyword>
<dbReference type="OrthoDB" id="3257613at2759"/>
<organism evidence="1 2">
    <name type="scientific">Pisolithus tinctorius Marx 270</name>
    <dbReference type="NCBI Taxonomy" id="870435"/>
    <lineage>
        <taxon>Eukaryota</taxon>
        <taxon>Fungi</taxon>
        <taxon>Dikarya</taxon>
        <taxon>Basidiomycota</taxon>
        <taxon>Agaricomycotina</taxon>
        <taxon>Agaricomycetes</taxon>
        <taxon>Agaricomycetidae</taxon>
        <taxon>Boletales</taxon>
        <taxon>Sclerodermatineae</taxon>
        <taxon>Pisolithaceae</taxon>
        <taxon>Pisolithus</taxon>
    </lineage>
</organism>
<accession>A0A0C3NIQ7</accession>
<dbReference type="InParanoid" id="A0A0C3NIQ7"/>